<name>A0ABQ7DU51_BRACR</name>
<dbReference type="Proteomes" id="UP000266723">
    <property type="component" value="Unassembled WGS sequence"/>
</dbReference>
<organism evidence="1 2">
    <name type="scientific">Brassica cretica</name>
    <name type="common">Mustard</name>
    <dbReference type="NCBI Taxonomy" id="69181"/>
    <lineage>
        <taxon>Eukaryota</taxon>
        <taxon>Viridiplantae</taxon>
        <taxon>Streptophyta</taxon>
        <taxon>Embryophyta</taxon>
        <taxon>Tracheophyta</taxon>
        <taxon>Spermatophyta</taxon>
        <taxon>Magnoliopsida</taxon>
        <taxon>eudicotyledons</taxon>
        <taxon>Gunneridae</taxon>
        <taxon>Pentapetalae</taxon>
        <taxon>rosids</taxon>
        <taxon>malvids</taxon>
        <taxon>Brassicales</taxon>
        <taxon>Brassicaceae</taxon>
        <taxon>Brassiceae</taxon>
        <taxon>Brassica</taxon>
    </lineage>
</organism>
<protein>
    <submittedName>
        <fullName evidence="1">Uncharacterized protein</fullName>
    </submittedName>
</protein>
<keyword evidence="2" id="KW-1185">Reference proteome</keyword>
<reference evidence="1 2" key="1">
    <citation type="journal article" date="2020" name="BMC Genomics">
        <title>Intraspecific diversification of the crop wild relative Brassica cretica Lam. using demographic model selection.</title>
        <authorList>
            <person name="Kioukis A."/>
            <person name="Michalopoulou V.A."/>
            <person name="Briers L."/>
            <person name="Pirintsos S."/>
            <person name="Studholme D.J."/>
            <person name="Pavlidis P."/>
            <person name="Sarris P.F."/>
        </authorList>
    </citation>
    <scope>NUCLEOTIDE SEQUENCE [LARGE SCALE GENOMIC DNA]</scope>
    <source>
        <strain evidence="2">cv. PFS-1207/04</strain>
    </source>
</reference>
<comment type="caution">
    <text evidence="1">The sequence shown here is derived from an EMBL/GenBank/DDBJ whole genome shotgun (WGS) entry which is preliminary data.</text>
</comment>
<evidence type="ECO:0000313" key="1">
    <source>
        <dbReference type="EMBL" id="KAF3580499.1"/>
    </source>
</evidence>
<accession>A0ABQ7DU51</accession>
<evidence type="ECO:0000313" key="2">
    <source>
        <dbReference type="Proteomes" id="UP000266723"/>
    </source>
</evidence>
<gene>
    <name evidence="1" type="ORF">DY000_02030264</name>
</gene>
<dbReference type="EMBL" id="QGKV02000649">
    <property type="protein sequence ID" value="KAF3580499.1"/>
    <property type="molecule type" value="Genomic_DNA"/>
</dbReference>
<proteinExistence type="predicted"/>
<sequence length="74" mass="8493">MAMKPNGKSPVSSNNDEILMFFKDISLAPHETQLRYLLIHFWEAPELFGQSKNQCGAMHYWEAKNIAKIGLELL</sequence>